<dbReference type="InterPro" id="IPR011009">
    <property type="entry name" value="Kinase-like_dom_sf"/>
</dbReference>
<dbReference type="GO" id="GO:0005524">
    <property type="term" value="F:ATP binding"/>
    <property type="evidence" value="ECO:0007669"/>
    <property type="project" value="InterPro"/>
</dbReference>
<dbReference type="EMBL" id="JARJCM010000237">
    <property type="protein sequence ID" value="KAJ7021268.1"/>
    <property type="molecule type" value="Genomic_DNA"/>
</dbReference>
<dbReference type="AlphaFoldDB" id="A0AAD6S531"/>
<feature type="non-terminal residue" evidence="2">
    <location>
        <position position="153"/>
    </location>
</feature>
<feature type="domain" description="Protein kinase" evidence="1">
    <location>
        <begin position="61"/>
        <end position="153"/>
    </location>
</feature>
<accession>A0AAD6S531</accession>
<feature type="non-terminal residue" evidence="2">
    <location>
        <position position="1"/>
    </location>
</feature>
<protein>
    <recommendedName>
        <fullName evidence="1">Protein kinase domain-containing protein</fullName>
    </recommendedName>
</protein>
<dbReference type="Proteomes" id="UP001218188">
    <property type="component" value="Unassembled WGS sequence"/>
</dbReference>
<dbReference type="InterPro" id="IPR000719">
    <property type="entry name" value="Prot_kinase_dom"/>
</dbReference>
<dbReference type="InterPro" id="IPR001245">
    <property type="entry name" value="Ser-Thr/Tyr_kinase_cat_dom"/>
</dbReference>
<evidence type="ECO:0000259" key="1">
    <source>
        <dbReference type="PROSITE" id="PS50011"/>
    </source>
</evidence>
<evidence type="ECO:0000313" key="2">
    <source>
        <dbReference type="EMBL" id="KAJ7021268.1"/>
    </source>
</evidence>
<dbReference type="PROSITE" id="PS50011">
    <property type="entry name" value="PROTEIN_KINASE_DOM"/>
    <property type="match status" value="1"/>
</dbReference>
<organism evidence="2 3">
    <name type="scientific">Mycena alexandri</name>
    <dbReference type="NCBI Taxonomy" id="1745969"/>
    <lineage>
        <taxon>Eukaryota</taxon>
        <taxon>Fungi</taxon>
        <taxon>Dikarya</taxon>
        <taxon>Basidiomycota</taxon>
        <taxon>Agaricomycotina</taxon>
        <taxon>Agaricomycetes</taxon>
        <taxon>Agaricomycetidae</taxon>
        <taxon>Agaricales</taxon>
        <taxon>Marasmiineae</taxon>
        <taxon>Mycenaceae</taxon>
        <taxon>Mycena</taxon>
    </lineage>
</organism>
<evidence type="ECO:0000313" key="3">
    <source>
        <dbReference type="Proteomes" id="UP001218188"/>
    </source>
</evidence>
<sequence length="153" mass="17741">ETYKQVLSRRNTSAQHLLDFLQDLLDDSCSGAAKPLLIRAVLRLSRVSGRHPRCFAVTDLKKEGTQVAAGYSSDLWKRSFRGKDVSIKIMRLFETSDIRVLLQEFSREALIWRQLSHPNLLPFFGLYYLDRRLCLISPWMQNGNILAYLRNKP</sequence>
<dbReference type="Pfam" id="PF07714">
    <property type="entry name" value="PK_Tyr_Ser-Thr"/>
    <property type="match status" value="1"/>
</dbReference>
<proteinExistence type="predicted"/>
<dbReference type="GO" id="GO:0004672">
    <property type="term" value="F:protein kinase activity"/>
    <property type="evidence" value="ECO:0007669"/>
    <property type="project" value="InterPro"/>
</dbReference>
<comment type="caution">
    <text evidence="2">The sequence shown here is derived from an EMBL/GenBank/DDBJ whole genome shotgun (WGS) entry which is preliminary data.</text>
</comment>
<dbReference type="Gene3D" id="1.10.510.10">
    <property type="entry name" value="Transferase(Phosphotransferase) domain 1"/>
    <property type="match status" value="1"/>
</dbReference>
<name>A0AAD6S531_9AGAR</name>
<gene>
    <name evidence="2" type="ORF">C8F04DRAFT_922954</name>
</gene>
<dbReference type="SUPFAM" id="SSF56112">
    <property type="entry name" value="Protein kinase-like (PK-like)"/>
    <property type="match status" value="1"/>
</dbReference>
<keyword evidence="3" id="KW-1185">Reference proteome</keyword>
<reference evidence="2" key="1">
    <citation type="submission" date="2023-03" db="EMBL/GenBank/DDBJ databases">
        <title>Massive genome expansion in bonnet fungi (Mycena s.s.) driven by repeated elements and novel gene families across ecological guilds.</title>
        <authorList>
            <consortium name="Lawrence Berkeley National Laboratory"/>
            <person name="Harder C.B."/>
            <person name="Miyauchi S."/>
            <person name="Viragh M."/>
            <person name="Kuo A."/>
            <person name="Thoen E."/>
            <person name="Andreopoulos B."/>
            <person name="Lu D."/>
            <person name="Skrede I."/>
            <person name="Drula E."/>
            <person name="Henrissat B."/>
            <person name="Morin E."/>
            <person name="Kohler A."/>
            <person name="Barry K."/>
            <person name="LaButti K."/>
            <person name="Morin E."/>
            <person name="Salamov A."/>
            <person name="Lipzen A."/>
            <person name="Mereny Z."/>
            <person name="Hegedus B."/>
            <person name="Baldrian P."/>
            <person name="Stursova M."/>
            <person name="Weitz H."/>
            <person name="Taylor A."/>
            <person name="Grigoriev I.V."/>
            <person name="Nagy L.G."/>
            <person name="Martin F."/>
            <person name="Kauserud H."/>
        </authorList>
    </citation>
    <scope>NUCLEOTIDE SEQUENCE</scope>
    <source>
        <strain evidence="2">CBHHK200</strain>
    </source>
</reference>